<evidence type="ECO:0000313" key="2">
    <source>
        <dbReference type="Proteomes" id="UP001207468"/>
    </source>
</evidence>
<accession>A0ACC0TQP7</accession>
<dbReference type="Proteomes" id="UP001207468">
    <property type="component" value="Unassembled WGS sequence"/>
</dbReference>
<comment type="caution">
    <text evidence="1">The sequence shown here is derived from an EMBL/GenBank/DDBJ whole genome shotgun (WGS) entry which is preliminary data.</text>
</comment>
<proteinExistence type="predicted"/>
<reference evidence="1" key="1">
    <citation type="submission" date="2021-03" db="EMBL/GenBank/DDBJ databases">
        <title>Evolutionary priming and transition to the ectomycorrhizal habit in an iconic lineage of mushroom-forming fungi: is preadaptation a requirement?</title>
        <authorList>
            <consortium name="DOE Joint Genome Institute"/>
            <person name="Looney B.P."/>
            <person name="Miyauchi S."/>
            <person name="Morin E."/>
            <person name="Drula E."/>
            <person name="Courty P.E."/>
            <person name="Chicoki N."/>
            <person name="Fauchery L."/>
            <person name="Kohler A."/>
            <person name="Kuo A."/>
            <person name="LaButti K."/>
            <person name="Pangilinan J."/>
            <person name="Lipzen A."/>
            <person name="Riley R."/>
            <person name="Andreopoulos W."/>
            <person name="He G."/>
            <person name="Johnson J."/>
            <person name="Barry K.W."/>
            <person name="Grigoriev I.V."/>
            <person name="Nagy L."/>
            <person name="Hibbett D."/>
            <person name="Henrissat B."/>
            <person name="Matheny P.B."/>
            <person name="Labbe J."/>
            <person name="Martin A.F."/>
        </authorList>
    </citation>
    <scope>NUCLEOTIDE SEQUENCE</scope>
    <source>
        <strain evidence="1">BPL698</strain>
    </source>
</reference>
<dbReference type="EMBL" id="JAGFNK010001284">
    <property type="protein sequence ID" value="KAI9432888.1"/>
    <property type="molecule type" value="Genomic_DNA"/>
</dbReference>
<keyword evidence="2" id="KW-1185">Reference proteome</keyword>
<protein>
    <submittedName>
        <fullName evidence="1">Uncharacterized protein</fullName>
    </submittedName>
</protein>
<evidence type="ECO:0000313" key="1">
    <source>
        <dbReference type="EMBL" id="KAI9432888.1"/>
    </source>
</evidence>
<organism evidence="1 2">
    <name type="scientific">Russula earlei</name>
    <dbReference type="NCBI Taxonomy" id="71964"/>
    <lineage>
        <taxon>Eukaryota</taxon>
        <taxon>Fungi</taxon>
        <taxon>Dikarya</taxon>
        <taxon>Basidiomycota</taxon>
        <taxon>Agaricomycotina</taxon>
        <taxon>Agaricomycetes</taxon>
        <taxon>Russulales</taxon>
        <taxon>Russulaceae</taxon>
        <taxon>Russula</taxon>
    </lineage>
</organism>
<name>A0ACC0TQP7_9AGAM</name>
<sequence length="101" mass="11491">MAFEYGQHNVEQDVKSIEKQDVPHVEKCLQQHTYSTQCADTRGGGELRPVGHVGKVEERTGREGMEGIWQVTVCFRLDMDSIMLQLMVHGVMLEICRSIKT</sequence>
<gene>
    <name evidence="1" type="ORF">F5148DRAFT_1154953</name>
</gene>